<dbReference type="Gene3D" id="3.90.280.10">
    <property type="entry name" value="PEBP-like"/>
    <property type="match status" value="1"/>
</dbReference>
<feature type="non-terminal residue" evidence="1">
    <location>
        <position position="183"/>
    </location>
</feature>
<dbReference type="STRING" id="671987.R0J2U1"/>
<dbReference type="InterPro" id="IPR036610">
    <property type="entry name" value="PEBP-like_sf"/>
</dbReference>
<reference evidence="1 2" key="2">
    <citation type="journal article" date="2013" name="PLoS Genet.">
        <title>Comparative genome structure, secondary metabolite, and effector coding capacity across Cochliobolus pathogens.</title>
        <authorList>
            <person name="Condon B.J."/>
            <person name="Leng Y."/>
            <person name="Wu D."/>
            <person name="Bushley K.E."/>
            <person name="Ohm R.A."/>
            <person name="Otillar R."/>
            <person name="Martin J."/>
            <person name="Schackwitz W."/>
            <person name="Grimwood J."/>
            <person name="MohdZainudin N."/>
            <person name="Xue C."/>
            <person name="Wang R."/>
            <person name="Manning V.A."/>
            <person name="Dhillon B."/>
            <person name="Tu Z.J."/>
            <person name="Steffenson B.J."/>
            <person name="Salamov A."/>
            <person name="Sun H."/>
            <person name="Lowry S."/>
            <person name="LaButti K."/>
            <person name="Han J."/>
            <person name="Copeland A."/>
            <person name="Lindquist E."/>
            <person name="Barry K."/>
            <person name="Schmutz J."/>
            <person name="Baker S.E."/>
            <person name="Ciuffetti L.M."/>
            <person name="Grigoriev I.V."/>
            <person name="Zhong S."/>
            <person name="Turgeon B.G."/>
        </authorList>
    </citation>
    <scope>NUCLEOTIDE SEQUENCE [LARGE SCALE GENOMIC DNA]</scope>
    <source>
        <strain evidence="2">28A</strain>
    </source>
</reference>
<dbReference type="eggNOG" id="ENOG502SR5A">
    <property type="taxonomic scope" value="Eukaryota"/>
</dbReference>
<accession>R0J2U1</accession>
<reference evidence="1 2" key="1">
    <citation type="journal article" date="2012" name="PLoS Pathog.">
        <title>Diverse lifestyles and strategies of plant pathogenesis encoded in the genomes of eighteen Dothideomycetes fungi.</title>
        <authorList>
            <person name="Ohm R.A."/>
            <person name="Feau N."/>
            <person name="Henrissat B."/>
            <person name="Schoch C.L."/>
            <person name="Horwitz B.A."/>
            <person name="Barry K.W."/>
            <person name="Condon B.J."/>
            <person name="Copeland A.C."/>
            <person name="Dhillon B."/>
            <person name="Glaser F."/>
            <person name="Hesse C.N."/>
            <person name="Kosti I."/>
            <person name="LaButti K."/>
            <person name="Lindquist E.A."/>
            <person name="Lucas S."/>
            <person name="Salamov A.A."/>
            <person name="Bradshaw R.E."/>
            <person name="Ciuffetti L."/>
            <person name="Hamelin R.C."/>
            <person name="Kema G.H.J."/>
            <person name="Lawrence C."/>
            <person name="Scott J.A."/>
            <person name="Spatafora J.W."/>
            <person name="Turgeon B.G."/>
            <person name="de Wit P.J.G.M."/>
            <person name="Zhong S."/>
            <person name="Goodwin S.B."/>
            <person name="Grigoriev I.V."/>
        </authorList>
    </citation>
    <scope>NUCLEOTIDE SEQUENCE [LARGE SCALE GENOMIC DNA]</scope>
    <source>
        <strain evidence="2">28A</strain>
    </source>
</reference>
<keyword evidence="2" id="KW-1185">Reference proteome</keyword>
<gene>
    <name evidence="1" type="ORF">SETTUDRAFT_67611</name>
</gene>
<proteinExistence type="predicted"/>
<dbReference type="GeneID" id="19405335"/>
<evidence type="ECO:0000313" key="1">
    <source>
        <dbReference type="EMBL" id="EOA91066.1"/>
    </source>
</evidence>
<dbReference type="CDD" id="cd00866">
    <property type="entry name" value="PEBP_euk"/>
    <property type="match status" value="1"/>
</dbReference>
<dbReference type="HOGENOM" id="CLU_1478528_0_0_1"/>
<sequence length="183" mass="19249">ALASRALAQNATIIPADLQSGFVPGGDQVQASFTNNAIDGFQDGTVFTQQAVAKEPTFALGDSNGISPNILYTIIMVDTTCSNDRKLHFARPNFKNNFDITNINTSSPAIVAYIAPGTLGEKGNRQYSFLMYQNPGAVEITKLKLQGGNATFNVQQFQADNGLDAAVAGVGMVVKLGGKANCG</sequence>
<feature type="non-terminal residue" evidence="1">
    <location>
        <position position="1"/>
    </location>
</feature>
<organism evidence="1 2">
    <name type="scientific">Exserohilum turcicum (strain 28A)</name>
    <name type="common">Northern leaf blight fungus</name>
    <name type="synonym">Setosphaeria turcica</name>
    <dbReference type="NCBI Taxonomy" id="671987"/>
    <lineage>
        <taxon>Eukaryota</taxon>
        <taxon>Fungi</taxon>
        <taxon>Dikarya</taxon>
        <taxon>Ascomycota</taxon>
        <taxon>Pezizomycotina</taxon>
        <taxon>Dothideomycetes</taxon>
        <taxon>Pleosporomycetidae</taxon>
        <taxon>Pleosporales</taxon>
        <taxon>Pleosporineae</taxon>
        <taxon>Pleosporaceae</taxon>
        <taxon>Exserohilum</taxon>
    </lineage>
</organism>
<name>R0J2U1_EXST2</name>
<dbReference type="Proteomes" id="UP000016935">
    <property type="component" value="Unassembled WGS sequence"/>
</dbReference>
<dbReference type="EMBL" id="KB908482">
    <property type="protein sequence ID" value="EOA91066.1"/>
    <property type="molecule type" value="Genomic_DNA"/>
</dbReference>
<evidence type="ECO:0000313" key="2">
    <source>
        <dbReference type="Proteomes" id="UP000016935"/>
    </source>
</evidence>
<dbReference type="RefSeq" id="XP_008021372.1">
    <property type="nucleotide sequence ID" value="XM_008023181.1"/>
</dbReference>
<dbReference type="InterPro" id="IPR035810">
    <property type="entry name" value="PEBP_euk"/>
</dbReference>
<dbReference type="AlphaFoldDB" id="R0J2U1"/>
<dbReference type="OrthoDB" id="5231984at2759"/>
<protein>
    <submittedName>
        <fullName evidence="1">Uncharacterized protein</fullName>
    </submittedName>
</protein>
<dbReference type="SUPFAM" id="SSF49777">
    <property type="entry name" value="PEBP-like"/>
    <property type="match status" value="1"/>
</dbReference>